<evidence type="ECO:0000256" key="1">
    <source>
        <dbReference type="ARBA" id="ARBA00022679"/>
    </source>
</evidence>
<keyword evidence="2" id="KW-0548">Nucleotidyltransferase</keyword>
<proteinExistence type="predicted"/>
<feature type="region of interest" description="Disordered" evidence="4">
    <location>
        <begin position="74"/>
        <end position="98"/>
    </location>
</feature>
<evidence type="ECO:0000256" key="3">
    <source>
        <dbReference type="ARBA" id="ARBA00022953"/>
    </source>
</evidence>
<dbReference type="GO" id="GO:0003723">
    <property type="term" value="F:RNA binding"/>
    <property type="evidence" value="ECO:0007669"/>
    <property type="project" value="InterPro"/>
</dbReference>
<dbReference type="Gene3D" id="3.30.70.270">
    <property type="match status" value="1"/>
</dbReference>
<dbReference type="GO" id="GO:0003968">
    <property type="term" value="F:RNA-directed RNA polymerase activity"/>
    <property type="evidence" value="ECO:0007669"/>
    <property type="project" value="InterPro"/>
</dbReference>
<dbReference type="InterPro" id="IPR043128">
    <property type="entry name" value="Rev_trsase/Diguanyl_cyclase"/>
</dbReference>
<name>A0A1L3KL83_9VIRU</name>
<dbReference type="InterPro" id="IPR001205">
    <property type="entry name" value="RNA-dir_pol_C"/>
</dbReference>
<keyword evidence="3" id="KW-0693">Viral RNA replication</keyword>
<evidence type="ECO:0000313" key="6">
    <source>
        <dbReference type="EMBL" id="APG78168.1"/>
    </source>
</evidence>
<dbReference type="SUPFAM" id="SSF56672">
    <property type="entry name" value="DNA/RNA polymerases"/>
    <property type="match status" value="1"/>
</dbReference>
<evidence type="ECO:0000256" key="4">
    <source>
        <dbReference type="SAM" id="MobiDB-lite"/>
    </source>
</evidence>
<reference evidence="6" key="1">
    <citation type="journal article" date="2016" name="Nature">
        <title>Redefining the invertebrate RNA virosphere.</title>
        <authorList>
            <person name="Shi M."/>
            <person name="Lin X.D."/>
            <person name="Tian J.H."/>
            <person name="Chen L.J."/>
            <person name="Chen X."/>
            <person name="Li C.X."/>
            <person name="Qin X.C."/>
            <person name="Li J."/>
            <person name="Cao J.P."/>
            <person name="Eden J.S."/>
            <person name="Buchmann J."/>
            <person name="Wang W."/>
            <person name="Xu J."/>
            <person name="Holmes E.C."/>
            <person name="Zhang Y.Z."/>
        </authorList>
    </citation>
    <scope>NUCLEOTIDE SEQUENCE</scope>
    <source>
        <strain evidence="6">BHJJX25356</strain>
    </source>
</reference>
<feature type="domain" description="RNA-directed RNA polymerase C-terminal" evidence="5">
    <location>
        <begin position="294"/>
        <end position="520"/>
    </location>
</feature>
<organism evidence="6">
    <name type="scientific">Beihai picobirna-like virus 1</name>
    <dbReference type="NCBI Taxonomy" id="1922514"/>
    <lineage>
        <taxon>Viruses</taxon>
        <taxon>Riboviria</taxon>
    </lineage>
</organism>
<sequence length="653" mass="73771">MKRGWYFSKKGEIMTKQVQKVKETTSMADEIIKQSKPWDTYISAMMPVYVPDGKTSFANLSKITQQEEKYLPLTPYGSNAAKQSKEYQVSDGKDSDSTKMPLDAPVMHWEQNMVDETYELLNKYYDLDHIFTHNKDFMYSDKMSEHELAGVDSASNLVKMGREVTPGSVDRSRENVLQEHEYVFKPDPKLWLMACQMVQQYVGSNSLFADEVFTTKSGGVPFQNYHTNVGHPFYTNDQKILTDGKPVTDHVLAGAKMLELDEMQLLPCVIFGRDQRGGFEYEKTSNGVKIKEFKDSKASVVTGTSSEGNLVMYKVLRPTIEHVQANSFLFSGYLDSNALLDSMLELSDSADKMGLKLVNLDFSKFDTTLSPAMMVEAHSMWAEMFNAKNGKAKDIMDAGLHWSLRMVRLAWLPDLKEGEDFEVRPDEHGFKYTGLKSGIVTTNFMGGLCNALAITYAQLKLYGDASAMMDKLKYRDKLVMGDDDLTWLKETSDKEKLAQMLKDDLGMVINPDKGEDGAFFLQNRVVGNVFQTPSPSVMSKMFWVERPKGLGPYAWTMATWMKLEVILDNPECDDVMSLMAKYDTEKLGTLVSASQFVENLTKESEEEGLTTMERLWDGDPQKVNTFDQESGNASTPWVEKMHARMCEALASGS</sequence>
<dbReference type="Pfam" id="PF00680">
    <property type="entry name" value="RdRP_1"/>
    <property type="match status" value="1"/>
</dbReference>
<evidence type="ECO:0000259" key="5">
    <source>
        <dbReference type="Pfam" id="PF00680"/>
    </source>
</evidence>
<keyword evidence="1" id="KW-0808">Transferase</keyword>
<protein>
    <submittedName>
        <fullName evidence="6">RdRp</fullName>
    </submittedName>
</protein>
<dbReference type="GO" id="GO:0006351">
    <property type="term" value="P:DNA-templated transcription"/>
    <property type="evidence" value="ECO:0007669"/>
    <property type="project" value="InterPro"/>
</dbReference>
<accession>A0A1L3KL83</accession>
<dbReference type="EMBL" id="KX884058">
    <property type="protein sequence ID" value="APG78168.1"/>
    <property type="molecule type" value="Genomic_RNA"/>
</dbReference>
<evidence type="ECO:0000256" key="2">
    <source>
        <dbReference type="ARBA" id="ARBA00022695"/>
    </source>
</evidence>
<dbReference type="InterPro" id="IPR043502">
    <property type="entry name" value="DNA/RNA_pol_sf"/>
</dbReference>